<evidence type="ECO:0000313" key="2">
    <source>
        <dbReference type="EMBL" id="KAK1132916.1"/>
    </source>
</evidence>
<dbReference type="EMBL" id="JAHYIQ010000004">
    <property type="protein sequence ID" value="KAK1132916.1"/>
    <property type="molecule type" value="Genomic_DNA"/>
</dbReference>
<proteinExistence type="predicted"/>
<feature type="region of interest" description="Disordered" evidence="1">
    <location>
        <begin position="1"/>
        <end position="76"/>
    </location>
</feature>
<accession>A0AA40KU57</accession>
<keyword evidence="3" id="KW-1185">Reference proteome</keyword>
<sequence length="125" mass="14168">MVGGVIKDPRLRPCELSEQKRTKKKPESERKKQTKKKKKKNRKNIAGVGPGRPRRRLRLRGRGKKAREPAGQRVRRQPVTNLTLNQLTCAPCSDHVHVYQARSCVNDAPLSTILGIATIEWSARP</sequence>
<feature type="compositionally biased region" description="Basic and acidic residues" evidence="1">
    <location>
        <begin position="7"/>
        <end position="31"/>
    </location>
</feature>
<comment type="caution">
    <text evidence="2">The sequence shown here is derived from an EMBL/GenBank/DDBJ whole genome shotgun (WGS) entry which is preliminary data.</text>
</comment>
<gene>
    <name evidence="2" type="ORF">K0M31_014284</name>
</gene>
<feature type="compositionally biased region" description="Basic residues" evidence="1">
    <location>
        <begin position="52"/>
        <end position="65"/>
    </location>
</feature>
<organism evidence="2 3">
    <name type="scientific">Melipona bicolor</name>
    <dbReference type="NCBI Taxonomy" id="60889"/>
    <lineage>
        <taxon>Eukaryota</taxon>
        <taxon>Metazoa</taxon>
        <taxon>Ecdysozoa</taxon>
        <taxon>Arthropoda</taxon>
        <taxon>Hexapoda</taxon>
        <taxon>Insecta</taxon>
        <taxon>Pterygota</taxon>
        <taxon>Neoptera</taxon>
        <taxon>Endopterygota</taxon>
        <taxon>Hymenoptera</taxon>
        <taxon>Apocrita</taxon>
        <taxon>Aculeata</taxon>
        <taxon>Apoidea</taxon>
        <taxon>Anthophila</taxon>
        <taxon>Apidae</taxon>
        <taxon>Melipona</taxon>
    </lineage>
</organism>
<reference evidence="2" key="1">
    <citation type="submission" date="2021-10" db="EMBL/GenBank/DDBJ databases">
        <title>Melipona bicolor Genome sequencing and assembly.</title>
        <authorList>
            <person name="Araujo N.S."/>
            <person name="Arias M.C."/>
        </authorList>
    </citation>
    <scope>NUCLEOTIDE SEQUENCE</scope>
    <source>
        <strain evidence="2">USP_2M_L1-L4_2017</strain>
        <tissue evidence="2">Whole body</tissue>
    </source>
</reference>
<feature type="compositionally biased region" description="Basic residues" evidence="1">
    <location>
        <begin position="32"/>
        <end position="43"/>
    </location>
</feature>
<dbReference type="AlphaFoldDB" id="A0AA40KU57"/>
<evidence type="ECO:0000313" key="3">
    <source>
        <dbReference type="Proteomes" id="UP001177670"/>
    </source>
</evidence>
<dbReference type="Proteomes" id="UP001177670">
    <property type="component" value="Unassembled WGS sequence"/>
</dbReference>
<evidence type="ECO:0000256" key="1">
    <source>
        <dbReference type="SAM" id="MobiDB-lite"/>
    </source>
</evidence>
<name>A0AA40KU57_9HYME</name>
<protein>
    <submittedName>
        <fullName evidence="2">Uncharacterized protein</fullName>
    </submittedName>
</protein>